<gene>
    <name evidence="2" type="primary">KNAG0C01560</name>
    <name evidence="2" type="ordered locus">KNAG_0C01560</name>
</gene>
<dbReference type="OMA" id="MTEQISH"/>
<dbReference type="Proteomes" id="UP000006310">
    <property type="component" value="Chromosome 3"/>
</dbReference>
<dbReference type="GO" id="GO:0016239">
    <property type="term" value="P:positive regulation of macroautophagy"/>
    <property type="evidence" value="ECO:0007669"/>
    <property type="project" value="EnsemblFungi"/>
</dbReference>
<dbReference type="GO" id="GO:0007118">
    <property type="term" value="P:budding cell apical bud growth"/>
    <property type="evidence" value="ECO:0007669"/>
    <property type="project" value="EnsemblFungi"/>
</dbReference>
<feature type="region of interest" description="Disordered" evidence="1">
    <location>
        <begin position="24"/>
        <end position="73"/>
    </location>
</feature>
<dbReference type="GO" id="GO:0042147">
    <property type="term" value="P:retrograde transport, endosome to Golgi"/>
    <property type="evidence" value="ECO:0007669"/>
    <property type="project" value="EnsemblFungi"/>
</dbReference>
<name>J7S4F5_HUIN7</name>
<reference evidence="3" key="2">
    <citation type="submission" date="2012-08" db="EMBL/GenBank/DDBJ databases">
        <title>Genome sequence of Kazachstania naganishii.</title>
        <authorList>
            <person name="Gordon J.L."/>
            <person name="Armisen D."/>
            <person name="Proux-Wera E."/>
            <person name="OhEigeartaigh S.S."/>
            <person name="Byrne K.P."/>
            <person name="Wolfe K.H."/>
        </authorList>
    </citation>
    <scope>NUCLEOTIDE SEQUENCE [LARGE SCALE GENOMIC DNA]</scope>
    <source>
        <strain evidence="3">ATCC MYA-139 / BCRC 22969 / CBS 8797 / CCRC 22969 / KCTC 17520 / NBRC 10181 / NCYC 3082</strain>
    </source>
</reference>
<dbReference type="KEGG" id="kng:KNAG_0C01560"/>
<dbReference type="GO" id="GO:0005829">
    <property type="term" value="C:cytosol"/>
    <property type="evidence" value="ECO:0007669"/>
    <property type="project" value="GOC"/>
</dbReference>
<dbReference type="Pfam" id="PF08700">
    <property type="entry name" value="VPS51_Exo84_N"/>
    <property type="match status" value="1"/>
</dbReference>
<dbReference type="GO" id="GO:0016050">
    <property type="term" value="P:vesicle organization"/>
    <property type="evidence" value="ECO:0007669"/>
    <property type="project" value="EnsemblFungi"/>
</dbReference>
<sequence>MAEQITHKKSLRVARLTRDRELLLSQYRATPEQREPTPAPHTVQPAPELAPPPASAPNSEASTDHDDTDASTQTFRQLVALHNTLLGRENETHNSIKSTIYDNYCDLAQVNALLQGFVAADGPQELVRQLHGCAE</sequence>
<evidence type="ECO:0000313" key="3">
    <source>
        <dbReference type="Proteomes" id="UP000006310"/>
    </source>
</evidence>
<dbReference type="GO" id="GO:0006623">
    <property type="term" value="P:protein targeting to vacuole"/>
    <property type="evidence" value="ECO:0007669"/>
    <property type="project" value="EnsemblFungi"/>
</dbReference>
<evidence type="ECO:0000256" key="1">
    <source>
        <dbReference type="SAM" id="MobiDB-lite"/>
    </source>
</evidence>
<dbReference type="HOGENOM" id="CLU_141194_0_0_1"/>
<evidence type="ECO:0000313" key="2">
    <source>
        <dbReference type="EMBL" id="CCK69269.1"/>
    </source>
</evidence>
<dbReference type="AlphaFoldDB" id="J7S4F5"/>
<dbReference type="GeneID" id="34524949"/>
<accession>J7S4F5</accession>
<dbReference type="eggNOG" id="ENOG502S3JK">
    <property type="taxonomic scope" value="Eukaryota"/>
</dbReference>
<dbReference type="STRING" id="1071383.J7S4F5"/>
<dbReference type="GO" id="GO:0090156">
    <property type="term" value="P:intracellular sphingolipid homeostasis"/>
    <property type="evidence" value="ECO:0007669"/>
    <property type="project" value="EnsemblFungi"/>
</dbReference>
<protein>
    <submittedName>
        <fullName evidence="2">Uncharacterized protein</fullName>
    </submittedName>
</protein>
<dbReference type="EMBL" id="HE978316">
    <property type="protein sequence ID" value="CCK69269.1"/>
    <property type="molecule type" value="Genomic_DNA"/>
</dbReference>
<organism evidence="2 3">
    <name type="scientific">Huiozyma naganishii (strain ATCC MYA-139 / BCRC 22969 / CBS 8797 / KCTC 17520 / NBRC 10181 / NCYC 3082 / Yp74L-3)</name>
    <name type="common">Yeast</name>
    <name type="synonym">Kazachstania naganishii</name>
    <dbReference type="NCBI Taxonomy" id="1071383"/>
    <lineage>
        <taxon>Eukaryota</taxon>
        <taxon>Fungi</taxon>
        <taxon>Dikarya</taxon>
        <taxon>Ascomycota</taxon>
        <taxon>Saccharomycotina</taxon>
        <taxon>Saccharomycetes</taxon>
        <taxon>Saccharomycetales</taxon>
        <taxon>Saccharomycetaceae</taxon>
        <taxon>Huiozyma</taxon>
    </lineage>
</organism>
<reference evidence="2 3" key="1">
    <citation type="journal article" date="2011" name="Proc. Natl. Acad. Sci. U.S.A.">
        <title>Evolutionary erosion of yeast sex chromosomes by mating-type switching accidents.</title>
        <authorList>
            <person name="Gordon J.L."/>
            <person name="Armisen D."/>
            <person name="Proux-Wera E."/>
            <person name="Oheigeartaigh S.S."/>
            <person name="Byrne K.P."/>
            <person name="Wolfe K.H."/>
        </authorList>
    </citation>
    <scope>NUCLEOTIDE SEQUENCE [LARGE SCALE GENOMIC DNA]</scope>
    <source>
        <strain evidence="3">ATCC MYA-139 / BCRC 22969 / CBS 8797 / CCRC 22969 / KCTC 17520 / NBRC 10181 / NCYC 3082</strain>
    </source>
</reference>
<dbReference type="OrthoDB" id="203678at2759"/>
<keyword evidence="3" id="KW-1185">Reference proteome</keyword>
<proteinExistence type="predicted"/>
<dbReference type="RefSeq" id="XP_022463515.1">
    <property type="nucleotide sequence ID" value="XM_022606861.1"/>
</dbReference>
<dbReference type="GO" id="GO:0000938">
    <property type="term" value="C:GARP complex"/>
    <property type="evidence" value="ECO:0007669"/>
    <property type="project" value="EnsemblFungi"/>
</dbReference>